<proteinExistence type="inferred from homology"/>
<evidence type="ECO:0000259" key="8">
    <source>
        <dbReference type="PROSITE" id="PS51192"/>
    </source>
</evidence>
<keyword evidence="1" id="KW-0963">Cytoplasm</keyword>
<keyword evidence="2" id="KW-0547">Nucleotide-binding</keyword>
<dbReference type="InterPro" id="IPR011545">
    <property type="entry name" value="DEAD/DEAH_box_helicase_dom"/>
</dbReference>
<evidence type="ECO:0000256" key="7">
    <source>
        <dbReference type="SAM" id="MobiDB-lite"/>
    </source>
</evidence>
<dbReference type="InterPro" id="IPR023554">
    <property type="entry name" value="RNA_helicase_ATP-dep_RhlB"/>
</dbReference>
<dbReference type="PANTHER" id="PTHR47959">
    <property type="entry name" value="ATP-DEPENDENT RNA HELICASE RHLE-RELATED"/>
    <property type="match status" value="1"/>
</dbReference>
<dbReference type="CDD" id="cd00268">
    <property type="entry name" value="DEADc"/>
    <property type="match status" value="1"/>
</dbReference>
<dbReference type="EMBL" id="CZQC01000069">
    <property type="protein sequence ID" value="CUS42693.1"/>
    <property type="molecule type" value="Genomic_DNA"/>
</dbReference>
<dbReference type="PROSITE" id="PS51192">
    <property type="entry name" value="HELICASE_ATP_BIND_1"/>
    <property type="match status" value="1"/>
</dbReference>
<reference evidence="11" key="1">
    <citation type="submission" date="2015-10" db="EMBL/GenBank/DDBJ databases">
        <authorList>
            <person name="Gilbert D.G."/>
        </authorList>
    </citation>
    <scope>NUCLEOTIDE SEQUENCE</scope>
</reference>
<evidence type="ECO:0000256" key="5">
    <source>
        <dbReference type="ARBA" id="ARBA00022840"/>
    </source>
</evidence>
<dbReference type="PROSITE" id="PS51194">
    <property type="entry name" value="HELICASE_CTER"/>
    <property type="match status" value="1"/>
</dbReference>
<dbReference type="HAMAP" id="MF_00661">
    <property type="entry name" value="DEAD_helicase_RhlB"/>
    <property type="match status" value="1"/>
</dbReference>
<dbReference type="CDD" id="cd18787">
    <property type="entry name" value="SF2_C_DEAD"/>
    <property type="match status" value="1"/>
</dbReference>
<dbReference type="SUPFAM" id="SSF52540">
    <property type="entry name" value="P-loop containing nucleoside triphosphate hydrolases"/>
    <property type="match status" value="1"/>
</dbReference>
<dbReference type="Pfam" id="PF00270">
    <property type="entry name" value="DEAD"/>
    <property type="match status" value="1"/>
</dbReference>
<dbReference type="PANTHER" id="PTHR47959:SF10">
    <property type="entry name" value="ATP-DEPENDENT RNA HELICASE RHLB"/>
    <property type="match status" value="1"/>
</dbReference>
<feature type="compositionally biased region" description="Polar residues" evidence="7">
    <location>
        <begin position="38"/>
        <end position="58"/>
    </location>
</feature>
<dbReference type="GO" id="GO:0003724">
    <property type="term" value="F:RNA helicase activity"/>
    <property type="evidence" value="ECO:0007669"/>
    <property type="project" value="InterPro"/>
</dbReference>
<dbReference type="GO" id="GO:0003723">
    <property type="term" value="F:RNA binding"/>
    <property type="evidence" value="ECO:0007669"/>
    <property type="project" value="UniProtKB-KW"/>
</dbReference>
<feature type="domain" description="DEAD-box RNA helicase Q" evidence="10">
    <location>
        <begin position="96"/>
        <end position="124"/>
    </location>
</feature>
<evidence type="ECO:0000256" key="3">
    <source>
        <dbReference type="ARBA" id="ARBA00022801"/>
    </source>
</evidence>
<evidence type="ECO:0000259" key="9">
    <source>
        <dbReference type="PROSITE" id="PS51194"/>
    </source>
</evidence>
<keyword evidence="5" id="KW-0067">ATP-binding</keyword>
<dbReference type="InterPro" id="IPR000629">
    <property type="entry name" value="RNA-helicase_DEAD-box_CS"/>
</dbReference>
<feature type="compositionally biased region" description="Polar residues" evidence="7">
    <location>
        <begin position="15"/>
        <end position="28"/>
    </location>
</feature>
<feature type="domain" description="Helicase C-terminal" evidence="9">
    <location>
        <begin position="333"/>
        <end position="471"/>
    </location>
</feature>
<dbReference type="InterPro" id="IPR014014">
    <property type="entry name" value="RNA_helicase_DEAD_Q_motif"/>
</dbReference>
<dbReference type="PROSITE" id="PS51195">
    <property type="entry name" value="Q_MOTIF"/>
    <property type="match status" value="1"/>
</dbReference>
<dbReference type="GO" id="GO:0016787">
    <property type="term" value="F:hydrolase activity"/>
    <property type="evidence" value="ECO:0007669"/>
    <property type="project" value="UniProtKB-KW"/>
</dbReference>
<dbReference type="InterPro" id="IPR027417">
    <property type="entry name" value="P-loop_NTPase"/>
</dbReference>
<dbReference type="GO" id="GO:0005524">
    <property type="term" value="F:ATP binding"/>
    <property type="evidence" value="ECO:0007669"/>
    <property type="project" value="UniProtKB-KW"/>
</dbReference>
<dbReference type="InterPro" id="IPR044742">
    <property type="entry name" value="DEAD/DEAH_RhlB"/>
</dbReference>
<evidence type="ECO:0000256" key="2">
    <source>
        <dbReference type="ARBA" id="ARBA00022741"/>
    </source>
</evidence>
<protein>
    <submittedName>
        <fullName evidence="11">ATP-dependent RNA helicase RhlB</fullName>
    </submittedName>
</protein>
<dbReference type="AlphaFoldDB" id="A0A160TF82"/>
<dbReference type="InterPro" id="IPR001650">
    <property type="entry name" value="Helicase_C-like"/>
</dbReference>
<dbReference type="GO" id="GO:0005829">
    <property type="term" value="C:cytosol"/>
    <property type="evidence" value="ECO:0007669"/>
    <property type="project" value="TreeGrafter"/>
</dbReference>
<accession>A0A160TF82</accession>
<dbReference type="SMART" id="SM00490">
    <property type="entry name" value="HELICc"/>
    <property type="match status" value="1"/>
</dbReference>
<evidence type="ECO:0000259" key="10">
    <source>
        <dbReference type="PROSITE" id="PS51195"/>
    </source>
</evidence>
<evidence type="ECO:0000256" key="4">
    <source>
        <dbReference type="ARBA" id="ARBA00022806"/>
    </source>
</evidence>
<feature type="domain" description="Helicase ATP-binding" evidence="8">
    <location>
        <begin position="127"/>
        <end position="306"/>
    </location>
</feature>
<sequence>MLKKLLKAVSGKSKAPTNTPPKQQSKSTADTKKPAVAKTSTANKGSKPANTTAKTNGPQHAAGREKHEHKRTKANAVVEAPWDISQFKVEPEEGKTRFHDLDLPDSVMQGIHKLGFTYCTPIQAESLPAALRGRDTIGQAQTGTGKSAAFLLTILNRLLTNVPAERFASEPRALVIAPTRELVMQIGKDAEGLAKYTGLNVLTVVGGMDYEQQRKVLRDEVVDILVATPGRLIDFMRSQDVFLDQIEVLVLDEADRMLDMGFIPDVRRIVRSTPPKDERQTLLYSATFNYDVRILIDQWTKDPHQVVIEPEQVTTDRVVQKCYLVAESDKYRVLEQVLNEEKPERCIIFANRRDLTRNLCDKLNKHGHVSVLLSGEVAQQKRVRTLERFRDGHVNILVATDVAGRGIHVDGVSHVINYTLPEDPEDYVHRIGRTGRAGAMGVSISLVSEDDAFVLPDLEKYLGMKLELTQP</sequence>
<evidence type="ECO:0000313" key="11">
    <source>
        <dbReference type="EMBL" id="CUS42693.1"/>
    </source>
</evidence>
<evidence type="ECO:0000256" key="1">
    <source>
        <dbReference type="ARBA" id="ARBA00022490"/>
    </source>
</evidence>
<feature type="region of interest" description="Disordered" evidence="7">
    <location>
        <begin position="1"/>
        <end position="75"/>
    </location>
</feature>
<gene>
    <name evidence="11" type="ORF">MGWOODY_Tha2666</name>
</gene>
<dbReference type="Pfam" id="PF00271">
    <property type="entry name" value="Helicase_C"/>
    <property type="match status" value="1"/>
</dbReference>
<dbReference type="InterPro" id="IPR014001">
    <property type="entry name" value="Helicase_ATP-bd"/>
</dbReference>
<dbReference type="NCBIfam" id="NF002340">
    <property type="entry name" value="PRK01297.1"/>
    <property type="match status" value="1"/>
</dbReference>
<dbReference type="Gene3D" id="3.40.50.300">
    <property type="entry name" value="P-loop containing nucleotide triphosphate hydrolases"/>
    <property type="match status" value="2"/>
</dbReference>
<evidence type="ECO:0000256" key="6">
    <source>
        <dbReference type="ARBA" id="ARBA00022884"/>
    </source>
</evidence>
<dbReference type="PROSITE" id="PS00039">
    <property type="entry name" value="DEAD_ATP_HELICASE"/>
    <property type="match status" value="1"/>
</dbReference>
<name>A0A160TF82_9ZZZZ</name>
<keyword evidence="6" id="KW-0694">RNA-binding</keyword>
<organism evidence="11">
    <name type="scientific">hydrothermal vent metagenome</name>
    <dbReference type="NCBI Taxonomy" id="652676"/>
    <lineage>
        <taxon>unclassified sequences</taxon>
        <taxon>metagenomes</taxon>
        <taxon>ecological metagenomes</taxon>
    </lineage>
</organism>
<dbReference type="SMART" id="SM00487">
    <property type="entry name" value="DEXDc"/>
    <property type="match status" value="1"/>
</dbReference>
<keyword evidence="3" id="KW-0378">Hydrolase</keyword>
<dbReference type="InterPro" id="IPR050079">
    <property type="entry name" value="DEAD_box_RNA_helicase"/>
</dbReference>
<keyword evidence="4 11" id="KW-0347">Helicase</keyword>